<reference evidence="3" key="1">
    <citation type="journal article" date="2019" name="Int. J. Syst. Evol. Microbiol.">
        <title>The Global Catalogue of Microorganisms (GCM) 10K type strain sequencing project: providing services to taxonomists for standard genome sequencing and annotation.</title>
        <authorList>
            <consortium name="The Broad Institute Genomics Platform"/>
            <consortium name="The Broad Institute Genome Sequencing Center for Infectious Disease"/>
            <person name="Wu L."/>
            <person name="Ma J."/>
        </authorList>
    </citation>
    <scope>NUCLEOTIDE SEQUENCE [LARGE SCALE GENOMIC DNA]</scope>
    <source>
        <strain evidence="3">CCUG 56401</strain>
    </source>
</reference>
<comment type="caution">
    <text evidence="2">The sequence shown here is derived from an EMBL/GenBank/DDBJ whole genome shotgun (WGS) entry which is preliminary data.</text>
</comment>
<sequence length="41" mass="4317">MKRFLVLALKVVGGAVAAVVLLLAAFGLVMFVVVNFGVLDR</sequence>
<protein>
    <submittedName>
        <fullName evidence="2">Uncharacterized protein</fullName>
    </submittedName>
</protein>
<proteinExistence type="predicted"/>
<keyword evidence="1" id="KW-0812">Transmembrane</keyword>
<name>A0ABW3G476_9PSEU</name>
<evidence type="ECO:0000256" key="1">
    <source>
        <dbReference type="SAM" id="Phobius"/>
    </source>
</evidence>
<evidence type="ECO:0000313" key="2">
    <source>
        <dbReference type="EMBL" id="MFD0923741.1"/>
    </source>
</evidence>
<keyword evidence="1" id="KW-1133">Transmembrane helix</keyword>
<keyword evidence="1" id="KW-0472">Membrane</keyword>
<dbReference type="Proteomes" id="UP001597018">
    <property type="component" value="Unassembled WGS sequence"/>
</dbReference>
<accession>A0ABW3G476</accession>
<organism evidence="2 3">
    <name type="scientific">Saccharopolyspora rosea</name>
    <dbReference type="NCBI Taxonomy" id="524884"/>
    <lineage>
        <taxon>Bacteria</taxon>
        <taxon>Bacillati</taxon>
        <taxon>Actinomycetota</taxon>
        <taxon>Actinomycetes</taxon>
        <taxon>Pseudonocardiales</taxon>
        <taxon>Pseudonocardiaceae</taxon>
        <taxon>Saccharopolyspora</taxon>
    </lineage>
</organism>
<dbReference type="EMBL" id="JBHTIW010000041">
    <property type="protein sequence ID" value="MFD0923741.1"/>
    <property type="molecule type" value="Genomic_DNA"/>
</dbReference>
<feature type="transmembrane region" description="Helical" evidence="1">
    <location>
        <begin position="12"/>
        <end position="38"/>
    </location>
</feature>
<keyword evidence="3" id="KW-1185">Reference proteome</keyword>
<evidence type="ECO:0000313" key="3">
    <source>
        <dbReference type="Proteomes" id="UP001597018"/>
    </source>
</evidence>
<gene>
    <name evidence="2" type="ORF">ACFQ16_28685</name>
</gene>
<dbReference type="RefSeq" id="WP_263248540.1">
    <property type="nucleotide sequence ID" value="NZ_BAABLT010000029.1"/>
</dbReference>